<organism evidence="6 7">
    <name type="scientific">Hydrogenivirga caldilitoris</name>
    <dbReference type="NCBI Taxonomy" id="246264"/>
    <lineage>
        <taxon>Bacteria</taxon>
        <taxon>Pseudomonadati</taxon>
        <taxon>Aquificota</taxon>
        <taxon>Aquificia</taxon>
        <taxon>Aquificales</taxon>
        <taxon>Aquificaceae</taxon>
        <taxon>Hydrogenivirga</taxon>
    </lineage>
</organism>
<dbReference type="HAMAP" id="MF_02087">
    <property type="entry name" value="PLP_homeostasis"/>
    <property type="match status" value="1"/>
</dbReference>
<keyword evidence="1 2" id="KW-0663">Pyridoxal phosphate</keyword>
<comment type="similarity">
    <text evidence="2 4">Belongs to the pyridoxal phosphate-binding protein YggS/PROSC family.</text>
</comment>
<feature type="modified residue" description="N6-(pyridoxal phosphate)lysine" evidence="2 3">
    <location>
        <position position="53"/>
    </location>
</feature>
<protein>
    <recommendedName>
        <fullName evidence="2">Pyridoxal phosphate homeostasis protein</fullName>
        <shortName evidence="2">PLP homeostasis protein</shortName>
    </recommendedName>
</protein>
<dbReference type="InterPro" id="IPR001608">
    <property type="entry name" value="Ala_racemase_N"/>
</dbReference>
<dbReference type="PIRSF" id="PIRSF004848">
    <property type="entry name" value="YBL036c_PLPDEIII"/>
    <property type="match status" value="1"/>
</dbReference>
<dbReference type="PANTHER" id="PTHR10146">
    <property type="entry name" value="PROLINE SYNTHETASE CO-TRANSCRIBED BACTERIAL HOMOLOG PROTEIN"/>
    <property type="match status" value="1"/>
</dbReference>
<comment type="cofactor">
    <cofactor evidence="3">
        <name>pyridoxal 5'-phosphate</name>
        <dbReference type="ChEBI" id="CHEBI:597326"/>
    </cofactor>
</comment>
<evidence type="ECO:0000256" key="3">
    <source>
        <dbReference type="PIRSR" id="PIRSR004848-1"/>
    </source>
</evidence>
<evidence type="ECO:0000259" key="5">
    <source>
        <dbReference type="Pfam" id="PF01168"/>
    </source>
</evidence>
<evidence type="ECO:0000256" key="2">
    <source>
        <dbReference type="HAMAP-Rule" id="MF_02087"/>
    </source>
</evidence>
<evidence type="ECO:0000313" key="7">
    <source>
        <dbReference type="Proteomes" id="UP000267841"/>
    </source>
</evidence>
<sequence>MIHITDWSTDVCGLRYLIMHECERLKSIMKLIEKACNRVGRDPEEVTLLGASKTVPPERIRAFYGCGLRTFGENRVQEFLKKYEALAGLTIDWHFIGRLQTNKVKHLVGKVSLIHSLDRVSLAEEIQKRAQKADLVQRVLIEVNMGGEETKGGVSPKEVFGLFTHIQNLPNLKVEGLMTIPPYRENQEEVRPFFRGLRELKEELEHRFGVRLKHLSMGMSHDFEVAIEEGATIVRIGTMLFGERN</sequence>
<dbReference type="SUPFAM" id="SSF51419">
    <property type="entry name" value="PLP-binding barrel"/>
    <property type="match status" value="1"/>
</dbReference>
<dbReference type="FunFam" id="3.20.20.10:FF:000018">
    <property type="entry name" value="Pyridoxal phosphate homeostasis protein"/>
    <property type="match status" value="1"/>
</dbReference>
<reference evidence="6 7" key="1">
    <citation type="submission" date="2018-10" db="EMBL/GenBank/DDBJ databases">
        <title>Genomic Encyclopedia of Archaeal and Bacterial Type Strains, Phase II (KMG-II): from individual species to whole genera.</title>
        <authorList>
            <person name="Goeker M."/>
        </authorList>
    </citation>
    <scope>NUCLEOTIDE SEQUENCE [LARGE SCALE GENOMIC DNA]</scope>
    <source>
        <strain evidence="6 7">DSM 16510</strain>
    </source>
</reference>
<dbReference type="Pfam" id="PF01168">
    <property type="entry name" value="Ala_racemase_N"/>
    <property type="match status" value="1"/>
</dbReference>
<dbReference type="InterPro" id="IPR029066">
    <property type="entry name" value="PLP-binding_barrel"/>
</dbReference>
<comment type="function">
    <text evidence="2">Pyridoxal 5'-phosphate (PLP)-binding protein, which is involved in PLP homeostasis.</text>
</comment>
<evidence type="ECO:0000256" key="4">
    <source>
        <dbReference type="RuleBase" id="RU004514"/>
    </source>
</evidence>
<proteinExistence type="inferred from homology"/>
<dbReference type="CDD" id="cd00635">
    <property type="entry name" value="PLPDE_III_YBL036c_like"/>
    <property type="match status" value="1"/>
</dbReference>
<accession>A0A497XQJ8</accession>
<evidence type="ECO:0000313" key="6">
    <source>
        <dbReference type="EMBL" id="RLJ70409.1"/>
    </source>
</evidence>
<dbReference type="EMBL" id="RCCJ01000001">
    <property type="protein sequence ID" value="RLJ70409.1"/>
    <property type="molecule type" value="Genomic_DNA"/>
</dbReference>
<dbReference type="PROSITE" id="PS01211">
    <property type="entry name" value="UPF0001"/>
    <property type="match status" value="1"/>
</dbReference>
<dbReference type="GO" id="GO:0030170">
    <property type="term" value="F:pyridoxal phosphate binding"/>
    <property type="evidence" value="ECO:0007669"/>
    <property type="project" value="UniProtKB-UniRule"/>
</dbReference>
<dbReference type="Proteomes" id="UP000267841">
    <property type="component" value="Unassembled WGS sequence"/>
</dbReference>
<dbReference type="PANTHER" id="PTHR10146:SF14">
    <property type="entry name" value="PYRIDOXAL PHOSPHATE HOMEOSTASIS PROTEIN"/>
    <property type="match status" value="1"/>
</dbReference>
<name>A0A497XQJ8_9AQUI</name>
<dbReference type="InterPro" id="IPR011078">
    <property type="entry name" value="PyrdxlP_homeostasis"/>
</dbReference>
<comment type="caution">
    <text evidence="6">The sequence shown here is derived from an EMBL/GenBank/DDBJ whole genome shotgun (WGS) entry which is preliminary data.</text>
</comment>
<dbReference type="AlphaFoldDB" id="A0A497XQJ8"/>
<dbReference type="NCBIfam" id="TIGR00044">
    <property type="entry name" value="YggS family pyridoxal phosphate-dependent enzyme"/>
    <property type="match status" value="1"/>
</dbReference>
<evidence type="ECO:0000256" key="1">
    <source>
        <dbReference type="ARBA" id="ARBA00022898"/>
    </source>
</evidence>
<keyword evidence="7" id="KW-1185">Reference proteome</keyword>
<gene>
    <name evidence="6" type="ORF">BCF55_0681</name>
</gene>
<feature type="domain" description="Alanine racemase N-terminal" evidence="5">
    <location>
        <begin position="61"/>
        <end position="244"/>
    </location>
</feature>
<dbReference type="Gene3D" id="3.20.20.10">
    <property type="entry name" value="Alanine racemase"/>
    <property type="match status" value="1"/>
</dbReference>